<dbReference type="RefSeq" id="WP_202242262.1">
    <property type="nucleotide sequence ID" value="NZ_JAESIY010000001.1"/>
</dbReference>
<reference evidence="2" key="1">
    <citation type="submission" date="2021-01" db="EMBL/GenBank/DDBJ databases">
        <title>Fulvivirga kasyanovii gen. nov., sp nov., a novel member of the phylum Bacteroidetes isolated from seawater in a mussel farm.</title>
        <authorList>
            <person name="Zhao L.-H."/>
            <person name="Wang Z.-J."/>
        </authorList>
    </citation>
    <scope>NUCLEOTIDE SEQUENCE</scope>
    <source>
        <strain evidence="2">2943</strain>
    </source>
</reference>
<dbReference type="EMBL" id="JAESIY010000001">
    <property type="protein sequence ID" value="MBL3655093.1"/>
    <property type="molecule type" value="Genomic_DNA"/>
</dbReference>
<dbReference type="Proteomes" id="UP000659388">
    <property type="component" value="Unassembled WGS sequence"/>
</dbReference>
<comment type="caution">
    <text evidence="2">The sequence shown here is derived from an EMBL/GenBank/DDBJ whole genome shotgun (WGS) entry which is preliminary data.</text>
</comment>
<feature type="transmembrane region" description="Helical" evidence="1">
    <location>
        <begin position="12"/>
        <end position="36"/>
    </location>
</feature>
<gene>
    <name evidence="2" type="ORF">JL102_03055</name>
</gene>
<evidence type="ECO:0000256" key="1">
    <source>
        <dbReference type="SAM" id="Phobius"/>
    </source>
</evidence>
<keyword evidence="1" id="KW-1133">Transmembrane helix</keyword>
<protein>
    <submittedName>
        <fullName evidence="2">Uncharacterized protein</fullName>
    </submittedName>
</protein>
<evidence type="ECO:0000313" key="2">
    <source>
        <dbReference type="EMBL" id="MBL3655093.1"/>
    </source>
</evidence>
<accession>A0A937F6Q3</accession>
<name>A0A937F6Q3_9BACT</name>
<keyword evidence="3" id="KW-1185">Reference proteome</keyword>
<keyword evidence="1" id="KW-0812">Transmembrane</keyword>
<sequence length="124" mass="13843">MDNSKQSVNQIILTTWLMIALLIMFGSTGTSLYFIIQFIISHPAHNKAFILGGLSCFHETLNIQTTVKNIIITTTENWGLIAKHRFTTSVCGNCFIHHVSIPAYFKLAGSTTIKPNYNQLLVLS</sequence>
<evidence type="ECO:0000313" key="3">
    <source>
        <dbReference type="Proteomes" id="UP000659388"/>
    </source>
</evidence>
<organism evidence="2 3">
    <name type="scientific">Fulvivirga sediminis</name>
    <dbReference type="NCBI Taxonomy" id="2803949"/>
    <lineage>
        <taxon>Bacteria</taxon>
        <taxon>Pseudomonadati</taxon>
        <taxon>Bacteroidota</taxon>
        <taxon>Cytophagia</taxon>
        <taxon>Cytophagales</taxon>
        <taxon>Fulvivirgaceae</taxon>
        <taxon>Fulvivirga</taxon>
    </lineage>
</organism>
<proteinExistence type="predicted"/>
<keyword evidence="1" id="KW-0472">Membrane</keyword>
<dbReference type="AlphaFoldDB" id="A0A937F6Q3"/>